<sequence length="238" mass="24502">MFTAAILVPSPPLLVPELTGAAATETAPLRDAVQTAAKALSALATEWVAVGAAPAAVDVRPDAQGTYRGYGVDVRVTLRPGPAADPDPDLPLAALTAGWIRGTCAPDAVVDARILPADLSPEQCAEYGAELRRLLDRDSEPRGLVIVADGANTLTAKAPGAFDPRAEGVQAGIDAALDTGDRDALLALEPTVCDSFGIGGRVPWQVLAGVFDAPPASCRTLYSAAPYGVGYHVGEWRP</sequence>
<dbReference type="AlphaFoldDB" id="A0A076ELU6"/>
<dbReference type="EMBL" id="CP008947">
    <property type="protein sequence ID" value="AII04339.1"/>
    <property type="molecule type" value="Genomic_DNA"/>
</dbReference>
<accession>A0A076ELU6</accession>
<protein>
    <recommendedName>
        <fullName evidence="3">Aromatic ring-opening dioxygenase LigB</fullName>
    </recommendedName>
</protein>
<dbReference type="eggNOG" id="COG3885">
    <property type="taxonomic scope" value="Bacteria"/>
</dbReference>
<dbReference type="Proteomes" id="UP000028488">
    <property type="component" value="Chromosome"/>
</dbReference>
<name>A0A076ELU6_RHOOP</name>
<dbReference type="CDD" id="cd07951">
    <property type="entry name" value="ED_3B_N_AMMECR1"/>
    <property type="match status" value="1"/>
</dbReference>
<dbReference type="Gene3D" id="3.40.830.10">
    <property type="entry name" value="LigB-like"/>
    <property type="match status" value="1"/>
</dbReference>
<gene>
    <name evidence="1" type="ORF">EP51_06945</name>
</gene>
<dbReference type="RefSeq" id="WP_128638886.1">
    <property type="nucleotide sequence ID" value="NZ_CP008947.1"/>
</dbReference>
<organism evidence="1 2">
    <name type="scientific">Rhodococcus opacus</name>
    <name type="common">Nocardia opaca</name>
    <dbReference type="NCBI Taxonomy" id="37919"/>
    <lineage>
        <taxon>Bacteria</taxon>
        <taxon>Bacillati</taxon>
        <taxon>Actinomycetota</taxon>
        <taxon>Actinomycetes</taxon>
        <taxon>Mycobacteriales</taxon>
        <taxon>Nocardiaceae</taxon>
        <taxon>Rhodococcus</taxon>
    </lineage>
</organism>
<evidence type="ECO:0000313" key="1">
    <source>
        <dbReference type="EMBL" id="AII04339.1"/>
    </source>
</evidence>
<evidence type="ECO:0008006" key="3">
    <source>
        <dbReference type="Google" id="ProtNLM"/>
    </source>
</evidence>
<reference evidence="1 2" key="1">
    <citation type="submission" date="2014-07" db="EMBL/GenBank/DDBJ databases">
        <title>Genome Sequence of Rhodococcus opacus Strain R7, a Biodegrader of Mono- and Polycyclic Aromatic Hydrocarbons.</title>
        <authorList>
            <person name="Di Gennaro P."/>
            <person name="Zampolli J."/>
            <person name="Presti I."/>
            <person name="Cappelletti M."/>
            <person name="D'Ursi P."/>
            <person name="Orro A."/>
            <person name="Mezzelani A."/>
            <person name="Milanesi L."/>
        </authorList>
    </citation>
    <scope>NUCLEOTIDE SEQUENCE [LARGE SCALE GENOMIC DNA]</scope>
    <source>
        <strain evidence="1 2">R7</strain>
    </source>
</reference>
<dbReference type="SUPFAM" id="SSF53213">
    <property type="entry name" value="LigB-like"/>
    <property type="match status" value="1"/>
</dbReference>
<evidence type="ECO:0000313" key="2">
    <source>
        <dbReference type="Proteomes" id="UP000028488"/>
    </source>
</evidence>
<proteinExistence type="predicted"/>